<accession>A0A931SBQ7</accession>
<proteinExistence type="predicted"/>
<feature type="transmembrane region" description="Helical" evidence="1">
    <location>
        <begin position="21"/>
        <end position="40"/>
    </location>
</feature>
<evidence type="ECO:0000313" key="2">
    <source>
        <dbReference type="EMBL" id="MBI2097012.1"/>
    </source>
</evidence>
<dbReference type="AlphaFoldDB" id="A0A931SBQ7"/>
<dbReference type="EMBL" id="JACOZA010000072">
    <property type="protein sequence ID" value="MBI2097012.1"/>
    <property type="molecule type" value="Genomic_DNA"/>
</dbReference>
<comment type="caution">
    <text evidence="2">The sequence shown here is derived from an EMBL/GenBank/DDBJ whole genome shotgun (WGS) entry which is preliminary data.</text>
</comment>
<sequence length="82" mass="9252">MMDQGPHDKMHWGCCWMPVGGKILWIIGLLSFLAGVAALWQGGEFWGVSYMTWYWTALVTGVLSLGAKMSKHHWCQHQMAGK</sequence>
<keyword evidence="1" id="KW-0812">Transmembrane</keyword>
<dbReference type="Proteomes" id="UP000724148">
    <property type="component" value="Unassembled WGS sequence"/>
</dbReference>
<organism evidence="2 3">
    <name type="scientific">Candidatus Sungiibacteriota bacterium</name>
    <dbReference type="NCBI Taxonomy" id="2750080"/>
    <lineage>
        <taxon>Bacteria</taxon>
        <taxon>Candidatus Sungiibacteriota</taxon>
    </lineage>
</organism>
<evidence type="ECO:0000313" key="3">
    <source>
        <dbReference type="Proteomes" id="UP000724148"/>
    </source>
</evidence>
<gene>
    <name evidence="2" type="ORF">HYT40_02575</name>
</gene>
<evidence type="ECO:0000256" key="1">
    <source>
        <dbReference type="SAM" id="Phobius"/>
    </source>
</evidence>
<feature type="transmembrane region" description="Helical" evidence="1">
    <location>
        <begin position="52"/>
        <end position="69"/>
    </location>
</feature>
<reference evidence="2" key="1">
    <citation type="submission" date="2020-07" db="EMBL/GenBank/DDBJ databases">
        <title>Huge and variable diversity of episymbiotic CPR bacteria and DPANN archaea in groundwater ecosystems.</title>
        <authorList>
            <person name="He C.Y."/>
            <person name="Keren R."/>
            <person name="Whittaker M."/>
            <person name="Farag I.F."/>
            <person name="Doudna J."/>
            <person name="Cate J.H.D."/>
            <person name="Banfield J.F."/>
        </authorList>
    </citation>
    <scope>NUCLEOTIDE SEQUENCE</scope>
    <source>
        <strain evidence="2">NC_groundwater_193_Ag_S-0.1um_51_7</strain>
    </source>
</reference>
<keyword evidence="1" id="KW-1133">Transmembrane helix</keyword>
<name>A0A931SBQ7_9BACT</name>
<keyword evidence="1" id="KW-0472">Membrane</keyword>
<protein>
    <submittedName>
        <fullName evidence="2">Uncharacterized protein</fullName>
    </submittedName>
</protein>